<dbReference type="Pfam" id="PF18962">
    <property type="entry name" value="Por_Secre_tail"/>
    <property type="match status" value="1"/>
</dbReference>
<protein>
    <submittedName>
        <fullName evidence="4">T9SS type A sorting domain-containing protein</fullName>
    </submittedName>
</protein>
<dbReference type="PANTHER" id="PTHR10357">
    <property type="entry name" value="ALPHA-AMYLASE FAMILY MEMBER"/>
    <property type="match status" value="1"/>
</dbReference>
<keyword evidence="5" id="KW-1185">Reference proteome</keyword>
<evidence type="ECO:0000256" key="1">
    <source>
        <dbReference type="ARBA" id="ARBA00022729"/>
    </source>
</evidence>
<dbReference type="Gene3D" id="3.20.20.80">
    <property type="entry name" value="Glycosidases"/>
    <property type="match status" value="1"/>
</dbReference>
<dbReference type="SUPFAM" id="SSF51445">
    <property type="entry name" value="(Trans)glycosidases"/>
    <property type="match status" value="1"/>
</dbReference>
<feature type="chain" id="PRO_5022826494" evidence="2">
    <location>
        <begin position="20"/>
        <end position="947"/>
    </location>
</feature>
<dbReference type="SUPFAM" id="SSF49373">
    <property type="entry name" value="Invasin/intimin cell-adhesion fragments"/>
    <property type="match status" value="1"/>
</dbReference>
<evidence type="ECO:0000256" key="2">
    <source>
        <dbReference type="SAM" id="SignalP"/>
    </source>
</evidence>
<dbReference type="Pfam" id="PF00128">
    <property type="entry name" value="Alpha-amylase"/>
    <property type="match status" value="1"/>
</dbReference>
<keyword evidence="1 2" id="KW-0732">Signal</keyword>
<dbReference type="SMART" id="SM00642">
    <property type="entry name" value="Aamy"/>
    <property type="match status" value="1"/>
</dbReference>
<dbReference type="InterPro" id="IPR026444">
    <property type="entry name" value="Secre_tail"/>
</dbReference>
<dbReference type="Proteomes" id="UP000321578">
    <property type="component" value="Unassembled WGS sequence"/>
</dbReference>
<dbReference type="OrthoDB" id="9761875at2"/>
<dbReference type="CDD" id="cd11350">
    <property type="entry name" value="AmyAc_4"/>
    <property type="match status" value="1"/>
</dbReference>
<dbReference type="EMBL" id="VORO01000002">
    <property type="protein sequence ID" value="TXD90907.1"/>
    <property type="molecule type" value="Genomic_DNA"/>
</dbReference>
<dbReference type="InterPro" id="IPR006047">
    <property type="entry name" value="GH13_cat_dom"/>
</dbReference>
<evidence type="ECO:0000313" key="4">
    <source>
        <dbReference type="EMBL" id="TXD90907.1"/>
    </source>
</evidence>
<sequence length="947" mass="105471">MKKLLQLLCFAGCLFPLGAQTITTDPAFFDETEEIEIIVSDFNPQTAWGVSDLYLWAWHFDENGNPINNPTATGTDFGNSPETAKFTSNMDGTYSYTLTPTTFYNNTNISRIAFLVKSQDGTSQTDDIIKAVGRVQVNINNPSSNLVLVNSGANIPISASINFQGTTTVQGTFEVFYNDVSVATGSCGFPACNTTLSNITESGTVRFVGTPPGSTETGETSFEVLVTPEVVAQALPSSLQDGINYGSDQTTATLVLTAPGKDFVHIAGSFNNYTPTNSDVMKRDPNTGKYWLQINGLTPGQIETYQYWAYDATPIANSKTLVKVADPFSTLVLSPFDDPFIPSNTYPNIPTYPAGQNFEVTVLQTGQTPYNWQVDDFNAPKEEDLIVYEVLVRDFDADRNYQDLIDRIDYFKNLNINAIQLMPVMEYEGNESWGYNTSFHMALDKFYGTEDKFKELIDLCHQNGIAVILDVALNHAFGRNPLVRLWVNDPEGDGFGNPSSENPYFNETARHSYNVGSDFNHQSPLTQEYTKRVVKHWVEDFKIDGFRWDLTKGFTQNCTGSDEGCTNGYQQDRIDILREYADYSWSLDEDHYVIFEHLGSQNEEKEWANYRLDEGKGIMMWGKMTDPYSQLLMGFNTNNNINAIGHKSRSQFNGPRVIGYPESHDEERLMYRAVTFGNDSNGSHNVQDLNTALSRMSAIGAMTITVPGPKMLWHFADLGMDNSIFTCNDGSINDDGCKLDTKPQPQWTENWLADANRNKIYNDWARLNALKINEPVFEGDYAMTTGTLTPRIDVFDTSLPTTALRNVIVLANFDVVSQTLNTNFPTSGTWYDLMDETGDTTHSAATITIPAGQFRIFGNQASTLSSASIAAENNFSIYPNPANSSFQTNKAINNLDIYDLTGKLIKSFKGDFSASERFDISDLTQSIYLVKIETNTGATLTSKLIKL</sequence>
<dbReference type="NCBIfam" id="TIGR04183">
    <property type="entry name" value="Por_Secre_tail"/>
    <property type="match status" value="1"/>
</dbReference>
<dbReference type="GO" id="GO:0009313">
    <property type="term" value="P:oligosaccharide catabolic process"/>
    <property type="evidence" value="ECO:0007669"/>
    <property type="project" value="TreeGrafter"/>
</dbReference>
<comment type="caution">
    <text evidence="4">The sequence shown here is derived from an EMBL/GenBank/DDBJ whole genome shotgun (WGS) entry which is preliminary data.</text>
</comment>
<evidence type="ECO:0000259" key="3">
    <source>
        <dbReference type="SMART" id="SM00642"/>
    </source>
</evidence>
<dbReference type="InterPro" id="IPR014756">
    <property type="entry name" value="Ig_E-set"/>
</dbReference>
<dbReference type="RefSeq" id="WP_147085008.1">
    <property type="nucleotide sequence ID" value="NZ_VORM01000001.1"/>
</dbReference>
<dbReference type="SUPFAM" id="SSF81296">
    <property type="entry name" value="E set domains"/>
    <property type="match status" value="1"/>
</dbReference>
<accession>A0A5C6ZKY7</accession>
<evidence type="ECO:0000313" key="5">
    <source>
        <dbReference type="Proteomes" id="UP000321578"/>
    </source>
</evidence>
<feature type="domain" description="Glycosyl hydrolase family 13 catalytic" evidence="3">
    <location>
        <begin position="389"/>
        <end position="757"/>
    </location>
</feature>
<name>A0A5C6ZKY7_9FLAO</name>
<reference evidence="4 5" key="1">
    <citation type="submission" date="2019-08" db="EMBL/GenBank/DDBJ databases">
        <title>Genomes of Subsaximicrobium wynnwilliamsii strains.</title>
        <authorList>
            <person name="Bowman J.P."/>
        </authorList>
    </citation>
    <scope>NUCLEOTIDE SEQUENCE [LARGE SCALE GENOMIC DNA]</scope>
    <source>
        <strain evidence="4 5">2-80-2</strain>
    </source>
</reference>
<dbReference type="InterPro" id="IPR008964">
    <property type="entry name" value="Invasin/intimin_cell_adhesion"/>
</dbReference>
<proteinExistence type="predicted"/>
<dbReference type="AlphaFoldDB" id="A0A5C6ZKY7"/>
<gene>
    <name evidence="4" type="ORF">ESY86_02825</name>
</gene>
<dbReference type="GO" id="GO:0004556">
    <property type="term" value="F:alpha-amylase activity"/>
    <property type="evidence" value="ECO:0007669"/>
    <property type="project" value="TreeGrafter"/>
</dbReference>
<dbReference type="PANTHER" id="PTHR10357:SF179">
    <property type="entry name" value="NEUTRAL AND BASIC AMINO ACID TRANSPORT PROTEIN RBAT"/>
    <property type="match status" value="1"/>
</dbReference>
<feature type="signal peptide" evidence="2">
    <location>
        <begin position="1"/>
        <end position="19"/>
    </location>
</feature>
<organism evidence="4 5">
    <name type="scientific">Subsaximicrobium wynnwilliamsii</name>
    <dbReference type="NCBI Taxonomy" id="291179"/>
    <lineage>
        <taxon>Bacteria</taxon>
        <taxon>Pseudomonadati</taxon>
        <taxon>Bacteroidota</taxon>
        <taxon>Flavobacteriia</taxon>
        <taxon>Flavobacteriales</taxon>
        <taxon>Flavobacteriaceae</taxon>
        <taxon>Subsaximicrobium</taxon>
    </lineage>
</organism>
<dbReference type="InterPro" id="IPR017853">
    <property type="entry name" value="GH"/>
</dbReference>